<evidence type="ECO:0000313" key="8">
    <source>
        <dbReference type="EMBL" id="ADA79750.1"/>
    </source>
</evidence>
<dbReference type="Pfam" id="PF00286">
    <property type="entry name" value="Flexi_CP"/>
    <property type="match status" value="1"/>
</dbReference>
<sequence>MASQIGKLPGESNEAYEAGLKALELARAQKAPEVSSQPPTLSGILAKRKRVIENALSKTVDMRGVLRHESVVLSPNVMDEGAIDELIRAFGESGIAEGGEFDVAIDIARHCSDVGSSQRSTLIGKSPFCELNRSEIAGIIREVTTLRRFCMYYATPPPPIHLETGIPPANWTKKGFNENEKFAAFDFFLGVTDESALEPKGGVKRAPTKAEMVANIASFEVKVLRQTMAEGKRSSNLGEISGGTAGALINNPFANVTHE</sequence>
<keyword evidence="5" id="KW-0946">Virion</keyword>
<name>D2E8K1_9VIRU</name>
<evidence type="ECO:0000256" key="5">
    <source>
        <dbReference type="ARBA" id="ARBA00022844"/>
    </source>
</evidence>
<accession>D2E8K1</accession>
<comment type="subcellular location">
    <subcellularLocation>
        <location evidence="1">Virion</location>
    </subcellularLocation>
</comment>
<evidence type="ECO:0000256" key="4">
    <source>
        <dbReference type="ARBA" id="ARBA00022561"/>
    </source>
</evidence>
<evidence type="ECO:0000256" key="2">
    <source>
        <dbReference type="ARBA" id="ARBA00018091"/>
    </source>
</evidence>
<dbReference type="PRINTS" id="PR00232">
    <property type="entry name" value="POTXCARLCOAT"/>
</dbReference>
<evidence type="ECO:0000256" key="6">
    <source>
        <dbReference type="ARBA" id="ARBA00031336"/>
    </source>
</evidence>
<evidence type="ECO:0000256" key="1">
    <source>
        <dbReference type="ARBA" id="ARBA00004328"/>
    </source>
</evidence>
<dbReference type="PROSITE" id="PS00418">
    <property type="entry name" value="POTEX_CARLAVIRUS_COAT"/>
    <property type="match status" value="1"/>
</dbReference>
<keyword evidence="3" id="KW-1139">Helical capsid protein</keyword>
<feature type="domain" description="Potexviruses and carlaviruses coat protein" evidence="7">
    <location>
        <begin position="181"/>
        <end position="196"/>
    </location>
</feature>
<dbReference type="EMBL" id="FJ943280">
    <property type="protein sequence ID" value="ADA79750.1"/>
    <property type="molecule type" value="Genomic_RNA"/>
</dbReference>
<reference evidence="8" key="1">
    <citation type="journal article" date="2010" name="J. Gen. Virol.">
        <title>Sequence diversity, population genetics and potential recombination events in grapevine rupestris stem pitting-associated virus in Pacific North-West vineyards.</title>
        <authorList>
            <person name="Alabi O.J."/>
            <person name="Martin R.R."/>
            <person name="Naidu R.A."/>
        </authorList>
    </citation>
    <scope>NUCLEOTIDE SEQUENCE</scope>
    <source>
        <strain evidence="8">ORCH1b</strain>
    </source>
</reference>
<evidence type="ECO:0000259" key="7">
    <source>
        <dbReference type="PROSITE" id="PS00418"/>
    </source>
</evidence>
<protein>
    <recommendedName>
        <fullName evidence="2">Capsid protein</fullName>
    </recommendedName>
    <alternativeName>
        <fullName evidence="6">Coat protein</fullName>
    </alternativeName>
</protein>
<evidence type="ECO:0000256" key="3">
    <source>
        <dbReference type="ARBA" id="ARBA00022497"/>
    </source>
</evidence>
<dbReference type="GO" id="GO:0005198">
    <property type="term" value="F:structural molecule activity"/>
    <property type="evidence" value="ECO:0007669"/>
    <property type="project" value="InterPro"/>
</dbReference>
<keyword evidence="4 8" id="KW-0167">Capsid protein</keyword>
<proteinExistence type="predicted"/>
<dbReference type="InterPro" id="IPR000052">
    <property type="entry name" value="Pltvir_coat"/>
</dbReference>
<dbReference type="GO" id="GO:0019029">
    <property type="term" value="C:helical viral capsid"/>
    <property type="evidence" value="ECO:0007669"/>
    <property type="project" value="UniProtKB-KW"/>
</dbReference>
<organism evidence="8">
    <name type="scientific">Grapevine rupestris stem pitting-associated virus</name>
    <dbReference type="NCBI Taxonomy" id="196400"/>
    <lineage>
        <taxon>Viruses</taxon>
        <taxon>Riboviria</taxon>
        <taxon>Orthornavirae</taxon>
        <taxon>Kitrinoviricota</taxon>
        <taxon>Alsuviricetes</taxon>
        <taxon>Tymovirales</taxon>
        <taxon>Betaflexiviridae</taxon>
        <taxon>Quinvirinae</taxon>
        <taxon>Foveavirus</taxon>
        <taxon>Foveavirus rupestris</taxon>
    </lineage>
</organism>